<dbReference type="RefSeq" id="WP_145078640.1">
    <property type="nucleotide sequence ID" value="NZ_CP036425.1"/>
</dbReference>
<protein>
    <recommendedName>
        <fullName evidence="7 8">Ribonuclease P protein component</fullName>
        <shortName evidence="7">RNase P protein</shortName>
        <shortName evidence="7">RNaseP protein</shortName>
        <ecNumber evidence="7 8">3.1.26.5</ecNumber>
    </recommendedName>
    <alternativeName>
        <fullName evidence="7">Protein C5</fullName>
    </alternativeName>
</protein>
<evidence type="ECO:0000256" key="2">
    <source>
        <dbReference type="ARBA" id="ARBA00022694"/>
    </source>
</evidence>
<evidence type="ECO:0000256" key="4">
    <source>
        <dbReference type="ARBA" id="ARBA00022759"/>
    </source>
</evidence>
<comment type="subunit">
    <text evidence="7">Consists of a catalytic RNA component (M1 or rnpB) and a protein subunit.</text>
</comment>
<dbReference type="GO" id="GO:0000049">
    <property type="term" value="F:tRNA binding"/>
    <property type="evidence" value="ECO:0007669"/>
    <property type="project" value="UniProtKB-UniRule"/>
</dbReference>
<keyword evidence="4 7" id="KW-0255">Endonuclease</keyword>
<keyword evidence="6 7" id="KW-0694">RNA-binding</keyword>
<keyword evidence="10" id="KW-1185">Reference proteome</keyword>
<proteinExistence type="inferred from homology"/>
<dbReference type="Proteomes" id="UP000317369">
    <property type="component" value="Chromosome"/>
</dbReference>
<dbReference type="Pfam" id="PF00825">
    <property type="entry name" value="Ribonuclease_P"/>
    <property type="match status" value="1"/>
</dbReference>
<keyword evidence="5 7" id="KW-0378">Hydrolase</keyword>
<keyword evidence="2 7" id="KW-0819">tRNA processing</keyword>
<dbReference type="HAMAP" id="MF_00227">
    <property type="entry name" value="RNase_P"/>
    <property type="match status" value="1"/>
</dbReference>
<dbReference type="Gene3D" id="3.30.230.10">
    <property type="match status" value="1"/>
</dbReference>
<dbReference type="PANTHER" id="PTHR33992">
    <property type="entry name" value="RIBONUCLEASE P PROTEIN COMPONENT"/>
    <property type="match status" value="1"/>
</dbReference>
<dbReference type="KEGG" id="pcor:KS4_26610"/>
<dbReference type="GO" id="GO:0030677">
    <property type="term" value="C:ribonuclease P complex"/>
    <property type="evidence" value="ECO:0007669"/>
    <property type="project" value="TreeGrafter"/>
</dbReference>
<sequence length="132" mass="15136">MPPAPHTFSFPRAHRLSGNNQFAAVYQAKMRKNAGPIAVLTKPNDLPHNRLGLSVSRKVGNAIIRNRIKRLLRDAYRLTQHDQPKSYDIIIAPRPTRKGTDPKSQILTLVEYQTHLLTALTESHQNWQRRLK</sequence>
<evidence type="ECO:0000256" key="6">
    <source>
        <dbReference type="ARBA" id="ARBA00022884"/>
    </source>
</evidence>
<comment type="similarity">
    <text evidence="7">Belongs to the RnpA family.</text>
</comment>
<dbReference type="InterPro" id="IPR000100">
    <property type="entry name" value="RNase_P"/>
</dbReference>
<dbReference type="InterPro" id="IPR014721">
    <property type="entry name" value="Ribsml_uS5_D2-typ_fold_subgr"/>
</dbReference>
<comment type="catalytic activity">
    <reaction evidence="7">
        <text>Endonucleolytic cleavage of RNA, removing 5'-extranucleotides from tRNA precursor.</text>
        <dbReference type="EC" id="3.1.26.5"/>
    </reaction>
</comment>
<evidence type="ECO:0000256" key="5">
    <source>
        <dbReference type="ARBA" id="ARBA00022801"/>
    </source>
</evidence>
<dbReference type="PANTHER" id="PTHR33992:SF1">
    <property type="entry name" value="RIBONUCLEASE P PROTEIN COMPONENT"/>
    <property type="match status" value="1"/>
</dbReference>
<dbReference type="SUPFAM" id="SSF54211">
    <property type="entry name" value="Ribosomal protein S5 domain 2-like"/>
    <property type="match status" value="1"/>
</dbReference>
<organism evidence="9 10">
    <name type="scientific">Poriferisphaera corsica</name>
    <dbReference type="NCBI Taxonomy" id="2528020"/>
    <lineage>
        <taxon>Bacteria</taxon>
        <taxon>Pseudomonadati</taxon>
        <taxon>Planctomycetota</taxon>
        <taxon>Phycisphaerae</taxon>
        <taxon>Phycisphaerales</taxon>
        <taxon>Phycisphaeraceae</taxon>
        <taxon>Poriferisphaera</taxon>
    </lineage>
</organism>
<name>A0A517YWI3_9BACT</name>
<dbReference type="OrthoDB" id="9810867at2"/>
<dbReference type="GO" id="GO:0001682">
    <property type="term" value="P:tRNA 5'-leader removal"/>
    <property type="evidence" value="ECO:0007669"/>
    <property type="project" value="UniProtKB-UniRule"/>
</dbReference>
<accession>A0A517YWI3</accession>
<evidence type="ECO:0000313" key="9">
    <source>
        <dbReference type="EMBL" id="QDU34590.1"/>
    </source>
</evidence>
<dbReference type="GO" id="GO:0004526">
    <property type="term" value="F:ribonuclease P activity"/>
    <property type="evidence" value="ECO:0007669"/>
    <property type="project" value="UniProtKB-UniRule"/>
</dbReference>
<dbReference type="PROSITE" id="PS00648">
    <property type="entry name" value="RIBONUCLEASE_P"/>
    <property type="match status" value="1"/>
</dbReference>
<dbReference type="EMBL" id="CP036425">
    <property type="protein sequence ID" value="QDU34590.1"/>
    <property type="molecule type" value="Genomic_DNA"/>
</dbReference>
<evidence type="ECO:0000256" key="8">
    <source>
        <dbReference type="NCBIfam" id="TIGR00188"/>
    </source>
</evidence>
<reference evidence="9 10" key="1">
    <citation type="submission" date="2019-02" db="EMBL/GenBank/DDBJ databases">
        <title>Deep-cultivation of Planctomycetes and their phenomic and genomic characterization uncovers novel biology.</title>
        <authorList>
            <person name="Wiegand S."/>
            <person name="Jogler M."/>
            <person name="Boedeker C."/>
            <person name="Pinto D."/>
            <person name="Vollmers J."/>
            <person name="Rivas-Marin E."/>
            <person name="Kohn T."/>
            <person name="Peeters S.H."/>
            <person name="Heuer A."/>
            <person name="Rast P."/>
            <person name="Oberbeckmann S."/>
            <person name="Bunk B."/>
            <person name="Jeske O."/>
            <person name="Meyerdierks A."/>
            <person name="Storesund J.E."/>
            <person name="Kallscheuer N."/>
            <person name="Luecker S."/>
            <person name="Lage O.M."/>
            <person name="Pohl T."/>
            <person name="Merkel B.J."/>
            <person name="Hornburger P."/>
            <person name="Mueller R.-W."/>
            <person name="Bruemmer F."/>
            <person name="Labrenz M."/>
            <person name="Spormann A.M."/>
            <person name="Op den Camp H."/>
            <person name="Overmann J."/>
            <person name="Amann R."/>
            <person name="Jetten M.S.M."/>
            <person name="Mascher T."/>
            <person name="Medema M.H."/>
            <person name="Devos D.P."/>
            <person name="Kaster A.-K."/>
            <person name="Ovreas L."/>
            <person name="Rohde M."/>
            <person name="Galperin M.Y."/>
            <person name="Jogler C."/>
        </authorList>
    </citation>
    <scope>NUCLEOTIDE SEQUENCE [LARGE SCALE GENOMIC DNA]</scope>
    <source>
        <strain evidence="9 10">KS4</strain>
    </source>
</reference>
<dbReference type="InterPro" id="IPR020539">
    <property type="entry name" value="RNase_P_CS"/>
</dbReference>
<evidence type="ECO:0000256" key="3">
    <source>
        <dbReference type="ARBA" id="ARBA00022722"/>
    </source>
</evidence>
<dbReference type="NCBIfam" id="TIGR00188">
    <property type="entry name" value="rnpA"/>
    <property type="match status" value="1"/>
</dbReference>
<dbReference type="EC" id="3.1.26.5" evidence="7 8"/>
<dbReference type="GO" id="GO:0042781">
    <property type="term" value="F:3'-tRNA processing endoribonuclease activity"/>
    <property type="evidence" value="ECO:0007669"/>
    <property type="project" value="TreeGrafter"/>
</dbReference>
<keyword evidence="3 7" id="KW-0540">Nuclease</keyword>
<evidence type="ECO:0000313" key="10">
    <source>
        <dbReference type="Proteomes" id="UP000317369"/>
    </source>
</evidence>
<dbReference type="InterPro" id="IPR020568">
    <property type="entry name" value="Ribosomal_Su5_D2-typ_SF"/>
</dbReference>
<comment type="function">
    <text evidence="1 7">RNaseP catalyzes the removal of the 5'-leader sequence from pre-tRNA to produce the mature 5'-terminus. It can also cleave other RNA substrates such as 4.5S RNA. The protein component plays an auxiliary but essential role in vivo by binding to the 5'-leader sequence and broadening the substrate specificity of the ribozyme.</text>
</comment>
<dbReference type="AlphaFoldDB" id="A0A517YWI3"/>
<gene>
    <name evidence="7 9" type="primary">rnpA</name>
    <name evidence="9" type="ORF">KS4_26610</name>
</gene>
<evidence type="ECO:0000256" key="1">
    <source>
        <dbReference type="ARBA" id="ARBA00002663"/>
    </source>
</evidence>
<evidence type="ECO:0000256" key="7">
    <source>
        <dbReference type="HAMAP-Rule" id="MF_00227"/>
    </source>
</evidence>